<gene>
    <name evidence="16" type="ORF">B0H17DRAFT_1092007</name>
</gene>
<keyword evidence="17" id="KW-1185">Reference proteome</keyword>
<keyword evidence="3" id="KW-1003">Cell membrane</keyword>
<accession>A0AAD7CUC3</accession>
<evidence type="ECO:0000256" key="10">
    <source>
        <dbReference type="ARBA" id="ARBA00023316"/>
    </source>
</evidence>
<dbReference type="Proteomes" id="UP001221757">
    <property type="component" value="Unassembled WGS sequence"/>
</dbReference>
<keyword evidence="7" id="KW-0119">Carbohydrate metabolism</keyword>
<keyword evidence="10" id="KW-0961">Cell wall biogenesis/degradation</keyword>
<feature type="chain" id="PRO_5042164844" description="chitin deacetylase" evidence="14">
    <location>
        <begin position="21"/>
        <end position="351"/>
    </location>
</feature>
<feature type="signal peptide" evidence="14">
    <location>
        <begin position="1"/>
        <end position="20"/>
    </location>
</feature>
<reference evidence="16" key="1">
    <citation type="submission" date="2023-03" db="EMBL/GenBank/DDBJ databases">
        <title>Massive genome expansion in bonnet fungi (Mycena s.s.) driven by repeated elements and novel gene families across ecological guilds.</title>
        <authorList>
            <consortium name="Lawrence Berkeley National Laboratory"/>
            <person name="Harder C.B."/>
            <person name="Miyauchi S."/>
            <person name="Viragh M."/>
            <person name="Kuo A."/>
            <person name="Thoen E."/>
            <person name="Andreopoulos B."/>
            <person name="Lu D."/>
            <person name="Skrede I."/>
            <person name="Drula E."/>
            <person name="Henrissat B."/>
            <person name="Morin E."/>
            <person name="Kohler A."/>
            <person name="Barry K."/>
            <person name="LaButti K."/>
            <person name="Morin E."/>
            <person name="Salamov A."/>
            <person name="Lipzen A."/>
            <person name="Mereny Z."/>
            <person name="Hegedus B."/>
            <person name="Baldrian P."/>
            <person name="Stursova M."/>
            <person name="Weitz H."/>
            <person name="Taylor A."/>
            <person name="Grigoriev I.V."/>
            <person name="Nagy L.G."/>
            <person name="Martin F."/>
            <person name="Kauserud H."/>
        </authorList>
    </citation>
    <scope>NUCLEOTIDE SEQUENCE</scope>
    <source>
        <strain evidence="16">CBHHK067</strain>
    </source>
</reference>
<organism evidence="16 17">
    <name type="scientific">Mycena rosella</name>
    <name type="common">Pink bonnet</name>
    <name type="synonym">Agaricus rosellus</name>
    <dbReference type="NCBI Taxonomy" id="1033263"/>
    <lineage>
        <taxon>Eukaryota</taxon>
        <taxon>Fungi</taxon>
        <taxon>Dikarya</taxon>
        <taxon>Basidiomycota</taxon>
        <taxon>Agaricomycotina</taxon>
        <taxon>Agaricomycetes</taxon>
        <taxon>Agaricomycetidae</taxon>
        <taxon>Agaricales</taxon>
        <taxon>Marasmiineae</taxon>
        <taxon>Mycenaceae</taxon>
        <taxon>Mycena</taxon>
    </lineage>
</organism>
<sequence length="351" mass="38325">MRHGTFALLLLLSPVASVLADNRTTEAEEAAINDPTAECVPYSYARVSDALTSFPAIGKNVTALLPNDAAGHAKFQSISPGIPNIAPRGTLGGDFLAALEAYNLTDTACWWILARCINPVVPGLSVDLWRVPESRTVGYAFEDGPSCSHNRLYNFLAEQGQTATMFFVGSNVMKFPLEAQRAVVDGHEICAHTWSNPAMTAATNEGAFAELWYTIQAIKLVTGVTPTCWRPPLGDVDDRIRYISSQLGLTTIMWYDESLNMVVNDAVQGYFDSNVGPILRTQPLNNVTMQTAIYDYRKLTAAFDHIVPIGVALNKTQPYAETNYTLPNFAACACPASFLHYSQYPLSSSPR</sequence>
<dbReference type="SUPFAM" id="SSF88713">
    <property type="entry name" value="Glycoside hydrolase/deacetylase"/>
    <property type="match status" value="1"/>
</dbReference>
<evidence type="ECO:0000313" key="17">
    <source>
        <dbReference type="Proteomes" id="UP001221757"/>
    </source>
</evidence>
<evidence type="ECO:0000256" key="14">
    <source>
        <dbReference type="SAM" id="SignalP"/>
    </source>
</evidence>
<keyword evidence="11" id="KW-0624">Polysaccharide degradation</keyword>
<dbReference type="GO" id="GO:0098552">
    <property type="term" value="C:side of membrane"/>
    <property type="evidence" value="ECO:0007669"/>
    <property type="project" value="UniProtKB-KW"/>
</dbReference>
<keyword evidence="6" id="KW-0472">Membrane</keyword>
<dbReference type="PANTHER" id="PTHR10587">
    <property type="entry name" value="GLYCOSYL TRANSFERASE-RELATED"/>
    <property type="match status" value="1"/>
</dbReference>
<dbReference type="GO" id="GO:0005886">
    <property type="term" value="C:plasma membrane"/>
    <property type="evidence" value="ECO:0007669"/>
    <property type="project" value="UniProtKB-SubCell"/>
</dbReference>
<keyword evidence="14" id="KW-0732">Signal</keyword>
<evidence type="ECO:0000256" key="3">
    <source>
        <dbReference type="ARBA" id="ARBA00022475"/>
    </source>
</evidence>
<evidence type="ECO:0000259" key="15">
    <source>
        <dbReference type="PROSITE" id="PS51677"/>
    </source>
</evidence>
<dbReference type="GO" id="GO:0009272">
    <property type="term" value="P:fungal-type cell wall biogenesis"/>
    <property type="evidence" value="ECO:0007669"/>
    <property type="project" value="UniProtKB-ARBA"/>
</dbReference>
<dbReference type="Pfam" id="PF01522">
    <property type="entry name" value="Polysacc_deac_1"/>
    <property type="match status" value="1"/>
</dbReference>
<evidence type="ECO:0000256" key="4">
    <source>
        <dbReference type="ARBA" id="ARBA00022622"/>
    </source>
</evidence>
<keyword evidence="4" id="KW-0325">Glycoprotein</keyword>
<dbReference type="EC" id="3.5.1.41" evidence="12"/>
<name>A0AAD7CUC3_MYCRO</name>
<comment type="cofactor">
    <cofactor evidence="1">
        <name>Co(2+)</name>
        <dbReference type="ChEBI" id="CHEBI:48828"/>
    </cofactor>
</comment>
<dbReference type="GO" id="GO:0000272">
    <property type="term" value="P:polysaccharide catabolic process"/>
    <property type="evidence" value="ECO:0007669"/>
    <property type="project" value="UniProtKB-KW"/>
</dbReference>
<dbReference type="InterPro" id="IPR002509">
    <property type="entry name" value="NODB_dom"/>
</dbReference>
<dbReference type="InterPro" id="IPR011330">
    <property type="entry name" value="Glyco_hydro/deAcase_b/a-brl"/>
</dbReference>
<keyword evidence="5" id="KW-0146">Chitin degradation</keyword>
<evidence type="ECO:0000256" key="1">
    <source>
        <dbReference type="ARBA" id="ARBA00001941"/>
    </source>
</evidence>
<evidence type="ECO:0000256" key="5">
    <source>
        <dbReference type="ARBA" id="ARBA00023024"/>
    </source>
</evidence>
<dbReference type="PROSITE" id="PS51677">
    <property type="entry name" value="NODB"/>
    <property type="match status" value="1"/>
</dbReference>
<dbReference type="GO" id="GO:0006032">
    <property type="term" value="P:chitin catabolic process"/>
    <property type="evidence" value="ECO:0007669"/>
    <property type="project" value="UniProtKB-KW"/>
</dbReference>
<keyword evidence="4" id="KW-0336">GPI-anchor</keyword>
<protein>
    <recommendedName>
        <fullName evidence="12">chitin deacetylase</fullName>
        <ecNumber evidence="12">3.5.1.41</ecNumber>
    </recommendedName>
</protein>
<feature type="domain" description="NodB homology" evidence="15">
    <location>
        <begin position="135"/>
        <end position="314"/>
    </location>
</feature>
<proteinExistence type="predicted"/>
<evidence type="ECO:0000256" key="9">
    <source>
        <dbReference type="ARBA" id="ARBA00023288"/>
    </source>
</evidence>
<evidence type="ECO:0000256" key="12">
    <source>
        <dbReference type="ARBA" id="ARBA00024056"/>
    </source>
</evidence>
<evidence type="ECO:0000256" key="11">
    <source>
        <dbReference type="ARBA" id="ARBA00023326"/>
    </source>
</evidence>
<dbReference type="AlphaFoldDB" id="A0AAD7CUC3"/>
<evidence type="ECO:0000256" key="8">
    <source>
        <dbReference type="ARBA" id="ARBA00023285"/>
    </source>
</evidence>
<dbReference type="GO" id="GO:0071555">
    <property type="term" value="P:cell wall organization"/>
    <property type="evidence" value="ECO:0007669"/>
    <property type="project" value="UniProtKB-KW"/>
</dbReference>
<dbReference type="PANTHER" id="PTHR10587:SF98">
    <property type="entry name" value="CHITIN DEACETYLASE"/>
    <property type="match status" value="1"/>
</dbReference>
<comment type="subcellular location">
    <subcellularLocation>
        <location evidence="2">Cell membrane</location>
        <topology evidence="2">Lipid-anchor</topology>
        <topology evidence="2">GPI-anchor</topology>
    </subcellularLocation>
</comment>
<evidence type="ECO:0000256" key="6">
    <source>
        <dbReference type="ARBA" id="ARBA00023136"/>
    </source>
</evidence>
<dbReference type="EMBL" id="JARKIE010000224">
    <property type="protein sequence ID" value="KAJ7664251.1"/>
    <property type="molecule type" value="Genomic_DNA"/>
</dbReference>
<evidence type="ECO:0000313" key="16">
    <source>
        <dbReference type="EMBL" id="KAJ7664251.1"/>
    </source>
</evidence>
<evidence type="ECO:0000256" key="7">
    <source>
        <dbReference type="ARBA" id="ARBA00023277"/>
    </source>
</evidence>
<comment type="catalytic activity">
    <reaction evidence="13">
        <text>[(1-&gt;4)-N-acetyl-beta-D-glucosaminyl](n) + n H2O = chitosan + n acetate</text>
        <dbReference type="Rhea" id="RHEA:10464"/>
        <dbReference type="Rhea" id="RHEA-COMP:9593"/>
        <dbReference type="Rhea" id="RHEA-COMP:9597"/>
        <dbReference type="ChEBI" id="CHEBI:15377"/>
        <dbReference type="ChEBI" id="CHEBI:17029"/>
        <dbReference type="ChEBI" id="CHEBI:30089"/>
        <dbReference type="ChEBI" id="CHEBI:57704"/>
        <dbReference type="EC" id="3.5.1.41"/>
    </reaction>
    <physiologicalReaction direction="left-to-right" evidence="13">
        <dbReference type="Rhea" id="RHEA:10465"/>
    </physiologicalReaction>
</comment>
<keyword evidence="9" id="KW-0449">Lipoprotein</keyword>
<evidence type="ECO:0000256" key="13">
    <source>
        <dbReference type="ARBA" id="ARBA00048494"/>
    </source>
</evidence>
<evidence type="ECO:0000256" key="2">
    <source>
        <dbReference type="ARBA" id="ARBA00004609"/>
    </source>
</evidence>
<keyword evidence="8" id="KW-0170">Cobalt</keyword>
<comment type="caution">
    <text evidence="16">The sequence shown here is derived from an EMBL/GenBank/DDBJ whole genome shotgun (WGS) entry which is preliminary data.</text>
</comment>
<dbReference type="Gene3D" id="3.20.20.370">
    <property type="entry name" value="Glycoside hydrolase/deacetylase"/>
    <property type="match status" value="1"/>
</dbReference>
<dbReference type="InterPro" id="IPR050248">
    <property type="entry name" value="Polysacc_deacetylase_ArnD"/>
</dbReference>
<dbReference type="GO" id="GO:0004099">
    <property type="term" value="F:chitin deacetylase activity"/>
    <property type="evidence" value="ECO:0007669"/>
    <property type="project" value="UniProtKB-EC"/>
</dbReference>